<reference evidence="1 2" key="1">
    <citation type="journal article" date="2015" name="Genome Biol. Evol.">
        <title>Comparative Genomics of a Bacterivorous Green Alga Reveals Evolutionary Causalities and Consequences of Phago-Mixotrophic Mode of Nutrition.</title>
        <authorList>
            <person name="Burns J.A."/>
            <person name="Paasch A."/>
            <person name="Narechania A."/>
            <person name="Kim E."/>
        </authorList>
    </citation>
    <scope>NUCLEOTIDE SEQUENCE [LARGE SCALE GENOMIC DNA]</scope>
    <source>
        <strain evidence="1 2">PLY_AMNH</strain>
    </source>
</reference>
<proteinExistence type="predicted"/>
<dbReference type="EMBL" id="LGRX02033559">
    <property type="protein sequence ID" value="KAK3240754.1"/>
    <property type="molecule type" value="Genomic_DNA"/>
</dbReference>
<evidence type="ECO:0000313" key="1">
    <source>
        <dbReference type="EMBL" id="KAK3240754.1"/>
    </source>
</evidence>
<protein>
    <submittedName>
        <fullName evidence="1">Uncharacterized protein</fullName>
    </submittedName>
</protein>
<organism evidence="1 2">
    <name type="scientific">Cymbomonas tetramitiformis</name>
    <dbReference type="NCBI Taxonomy" id="36881"/>
    <lineage>
        <taxon>Eukaryota</taxon>
        <taxon>Viridiplantae</taxon>
        <taxon>Chlorophyta</taxon>
        <taxon>Pyramimonadophyceae</taxon>
        <taxon>Pyramimonadales</taxon>
        <taxon>Pyramimonadaceae</taxon>
        <taxon>Cymbomonas</taxon>
    </lineage>
</organism>
<accession>A0AAE0BRW1</accession>
<keyword evidence="2" id="KW-1185">Reference proteome</keyword>
<dbReference type="Proteomes" id="UP001190700">
    <property type="component" value="Unassembled WGS sequence"/>
</dbReference>
<sequence length="137" mass="14627">MFRLRKHKLAGTVQDPIVLTSRAMLGAGLASNVNGWSWCRGDHHGCAVGDEKDTGYNTNVDWGAALRAISTVFDMNAGLPTESKQQDPGKADGEAIVFAMGAITALNLINQEALKNRLKVCGLLTCAHEHEHVQGSG</sequence>
<dbReference type="AlphaFoldDB" id="A0AAE0BRW1"/>
<name>A0AAE0BRW1_9CHLO</name>
<comment type="caution">
    <text evidence="1">The sequence shown here is derived from an EMBL/GenBank/DDBJ whole genome shotgun (WGS) entry which is preliminary data.</text>
</comment>
<gene>
    <name evidence="1" type="ORF">CYMTET_49429</name>
</gene>
<evidence type="ECO:0000313" key="2">
    <source>
        <dbReference type="Proteomes" id="UP001190700"/>
    </source>
</evidence>